<evidence type="ECO:0000313" key="3">
    <source>
        <dbReference type="EMBL" id="MBP2294261.1"/>
    </source>
</evidence>
<comment type="caution">
    <text evidence="3">The sequence shown here is derived from an EMBL/GenBank/DDBJ whole genome shotgun (WGS) entry which is preliminary data.</text>
</comment>
<protein>
    <submittedName>
        <fullName evidence="3">CDP-6-deoxy-D-xylo-4-hexulose-3-dehydrase</fullName>
    </submittedName>
</protein>
<dbReference type="NCBIfam" id="NF011936">
    <property type="entry name" value="PRK15407.1"/>
    <property type="match status" value="1"/>
</dbReference>
<dbReference type="Gene3D" id="3.40.640.10">
    <property type="entry name" value="Type I PLP-dependent aspartate aminotransferase-like (Major domain)"/>
    <property type="match status" value="1"/>
</dbReference>
<gene>
    <name evidence="3" type="ORF">J2851_004050</name>
</gene>
<dbReference type="PANTHER" id="PTHR30244">
    <property type="entry name" value="TRANSAMINASE"/>
    <property type="match status" value="1"/>
</dbReference>
<sequence length="443" mass="49925">MTTDETADSLKQEILAKVRTYYEVAHRRKPFVPMQTRIPYAGRVYDDRELVSLVDASLDFWLTSGPWTEKFEDSMRRMFKARDFLMVNSGSSANLLMISTLCAPQIDANLADSPLRRLMPGDEVITPAVTFPTTLAPIIQNNLVPVFVDCEVGTYNVDPKQLENAIGPRTRAMFLPHTVGMPFDLGTVVELCEKHNLWLIEDGCDALGATYDGKLVGTFGALSSISFYPAHHMTTGEGGGVVVNDRRLKRTALSLRDWGRDCWCPSGVSDTCQNRFGWQLGNLPQGYDHKYTYSNIGYNLKATDLQAAIGVVQFGKLDQFIAARRRNFDRYMNGLADLADKLILPRVDPRAGLSPFGFPITVREGIERLRFQKWLEEGNIETRLVFGGNVLRQPGFMNIEHRVAGTLENSDRIMNDTLFIGVYPGLTDDMIDYVIERIHKFFQ</sequence>
<reference evidence="3 4" key="1">
    <citation type="submission" date="2021-03" db="EMBL/GenBank/DDBJ databases">
        <title>Genomic Encyclopedia of Type Strains, Phase III (KMG-III): the genomes of soil and plant-associated and newly described type strains.</title>
        <authorList>
            <person name="Whitman W."/>
        </authorList>
    </citation>
    <scope>NUCLEOTIDE SEQUENCE [LARGE SCALE GENOMIC DNA]</scope>
    <source>
        <strain evidence="3 4">IMMIB AFH-6</strain>
    </source>
</reference>
<dbReference type="InterPro" id="IPR015424">
    <property type="entry name" value="PyrdxlP-dep_Trfase"/>
</dbReference>
<keyword evidence="2" id="KW-0663">Pyridoxal phosphate</keyword>
<dbReference type="Pfam" id="PF01041">
    <property type="entry name" value="DegT_DnrJ_EryC1"/>
    <property type="match status" value="1"/>
</dbReference>
<accession>A0ABS4SNW8</accession>
<organism evidence="3 4">
    <name type="scientific">Azospirillum rugosum</name>
    <dbReference type="NCBI Taxonomy" id="416170"/>
    <lineage>
        <taxon>Bacteria</taxon>
        <taxon>Pseudomonadati</taxon>
        <taxon>Pseudomonadota</taxon>
        <taxon>Alphaproteobacteria</taxon>
        <taxon>Rhodospirillales</taxon>
        <taxon>Azospirillaceae</taxon>
        <taxon>Azospirillum</taxon>
    </lineage>
</organism>
<evidence type="ECO:0000256" key="2">
    <source>
        <dbReference type="RuleBase" id="RU004508"/>
    </source>
</evidence>
<keyword evidence="4" id="KW-1185">Reference proteome</keyword>
<evidence type="ECO:0000313" key="4">
    <source>
        <dbReference type="Proteomes" id="UP000781958"/>
    </source>
</evidence>
<dbReference type="Gene3D" id="3.90.1150.10">
    <property type="entry name" value="Aspartate Aminotransferase, domain 1"/>
    <property type="match status" value="1"/>
</dbReference>
<evidence type="ECO:0000256" key="1">
    <source>
        <dbReference type="ARBA" id="ARBA00037999"/>
    </source>
</evidence>
<name>A0ABS4SNW8_9PROT</name>
<proteinExistence type="inferred from homology"/>
<dbReference type="EMBL" id="JAGINP010000015">
    <property type="protein sequence ID" value="MBP2294261.1"/>
    <property type="molecule type" value="Genomic_DNA"/>
</dbReference>
<dbReference type="PANTHER" id="PTHR30244:SF34">
    <property type="entry name" value="DTDP-4-AMINO-4,6-DIDEOXYGALACTOSE TRANSAMINASE"/>
    <property type="match status" value="1"/>
</dbReference>
<dbReference type="InterPro" id="IPR015421">
    <property type="entry name" value="PyrdxlP-dep_Trfase_major"/>
</dbReference>
<dbReference type="PIRSF" id="PIRSF000390">
    <property type="entry name" value="PLP_StrS"/>
    <property type="match status" value="1"/>
</dbReference>
<dbReference type="CDD" id="cd00616">
    <property type="entry name" value="AHBA_syn"/>
    <property type="match status" value="1"/>
</dbReference>
<comment type="similarity">
    <text evidence="1 2">Belongs to the DegT/DnrJ/EryC1 family.</text>
</comment>
<dbReference type="InterPro" id="IPR015422">
    <property type="entry name" value="PyrdxlP-dep_Trfase_small"/>
</dbReference>
<dbReference type="InterPro" id="IPR000653">
    <property type="entry name" value="DegT/StrS_aminotransferase"/>
</dbReference>
<dbReference type="SUPFAM" id="SSF53383">
    <property type="entry name" value="PLP-dependent transferases"/>
    <property type="match status" value="1"/>
</dbReference>
<dbReference type="RefSeq" id="WP_209768376.1">
    <property type="nucleotide sequence ID" value="NZ_JAGINP010000015.1"/>
</dbReference>
<dbReference type="Proteomes" id="UP000781958">
    <property type="component" value="Unassembled WGS sequence"/>
</dbReference>